<dbReference type="EMBL" id="JABFUD020000023">
    <property type="protein sequence ID" value="KAI5061444.1"/>
    <property type="molecule type" value="Genomic_DNA"/>
</dbReference>
<sequence length="82" mass="8538">MDAAEEDICWFDVTVDDTARVATGKSASEAGNDESSLAIMELEEGRAGIELAEQIASVTEGGEEMEAGVVALEGGDEREDTG</sequence>
<accession>A0A9D4U4H4</accession>
<dbReference type="AlphaFoldDB" id="A0A9D4U4H4"/>
<name>A0A9D4U4H4_ADICA</name>
<proteinExistence type="predicted"/>
<dbReference type="Proteomes" id="UP000886520">
    <property type="component" value="Chromosome 23"/>
</dbReference>
<comment type="caution">
    <text evidence="2">The sequence shown here is derived from an EMBL/GenBank/DDBJ whole genome shotgun (WGS) entry which is preliminary data.</text>
</comment>
<evidence type="ECO:0000256" key="1">
    <source>
        <dbReference type="SAM" id="MobiDB-lite"/>
    </source>
</evidence>
<evidence type="ECO:0000313" key="2">
    <source>
        <dbReference type="EMBL" id="KAI5061444.1"/>
    </source>
</evidence>
<keyword evidence="3" id="KW-1185">Reference proteome</keyword>
<reference evidence="2" key="1">
    <citation type="submission" date="2021-01" db="EMBL/GenBank/DDBJ databases">
        <title>Adiantum capillus-veneris genome.</title>
        <authorList>
            <person name="Fang Y."/>
            <person name="Liao Q."/>
        </authorList>
    </citation>
    <scope>NUCLEOTIDE SEQUENCE</scope>
    <source>
        <strain evidence="2">H3</strain>
        <tissue evidence="2">Leaf</tissue>
    </source>
</reference>
<evidence type="ECO:0000313" key="3">
    <source>
        <dbReference type="Proteomes" id="UP000886520"/>
    </source>
</evidence>
<protein>
    <submittedName>
        <fullName evidence="2">Uncharacterized protein</fullName>
    </submittedName>
</protein>
<organism evidence="2 3">
    <name type="scientific">Adiantum capillus-veneris</name>
    <name type="common">Maidenhair fern</name>
    <dbReference type="NCBI Taxonomy" id="13818"/>
    <lineage>
        <taxon>Eukaryota</taxon>
        <taxon>Viridiplantae</taxon>
        <taxon>Streptophyta</taxon>
        <taxon>Embryophyta</taxon>
        <taxon>Tracheophyta</taxon>
        <taxon>Polypodiopsida</taxon>
        <taxon>Polypodiidae</taxon>
        <taxon>Polypodiales</taxon>
        <taxon>Pteridineae</taxon>
        <taxon>Pteridaceae</taxon>
        <taxon>Vittarioideae</taxon>
        <taxon>Adiantum</taxon>
    </lineage>
</organism>
<feature type="non-terminal residue" evidence="2">
    <location>
        <position position="82"/>
    </location>
</feature>
<feature type="region of interest" description="Disordered" evidence="1">
    <location>
        <begin position="61"/>
        <end position="82"/>
    </location>
</feature>
<gene>
    <name evidence="2" type="ORF">GOP47_0023949</name>
</gene>